<keyword evidence="2" id="KW-1185">Reference proteome</keyword>
<reference evidence="1 2" key="1">
    <citation type="journal article" date="2019" name="Commun. Biol.">
        <title>The bagworm genome reveals a unique fibroin gene that provides high tensile strength.</title>
        <authorList>
            <person name="Kono N."/>
            <person name="Nakamura H."/>
            <person name="Ohtoshi R."/>
            <person name="Tomita M."/>
            <person name="Numata K."/>
            <person name="Arakawa K."/>
        </authorList>
    </citation>
    <scope>NUCLEOTIDE SEQUENCE [LARGE SCALE GENOMIC DNA]</scope>
</reference>
<name>A0A4C1YF98_EUMVA</name>
<dbReference type="AlphaFoldDB" id="A0A4C1YF98"/>
<comment type="caution">
    <text evidence="1">The sequence shown here is derived from an EMBL/GenBank/DDBJ whole genome shotgun (WGS) entry which is preliminary data.</text>
</comment>
<accession>A0A4C1YF98</accession>
<dbReference type="EMBL" id="BGZK01001219">
    <property type="protein sequence ID" value="GBP74728.1"/>
    <property type="molecule type" value="Genomic_DNA"/>
</dbReference>
<organism evidence="1 2">
    <name type="scientific">Eumeta variegata</name>
    <name type="common">Bagworm moth</name>
    <name type="synonym">Eumeta japonica</name>
    <dbReference type="NCBI Taxonomy" id="151549"/>
    <lineage>
        <taxon>Eukaryota</taxon>
        <taxon>Metazoa</taxon>
        <taxon>Ecdysozoa</taxon>
        <taxon>Arthropoda</taxon>
        <taxon>Hexapoda</taxon>
        <taxon>Insecta</taxon>
        <taxon>Pterygota</taxon>
        <taxon>Neoptera</taxon>
        <taxon>Endopterygota</taxon>
        <taxon>Lepidoptera</taxon>
        <taxon>Glossata</taxon>
        <taxon>Ditrysia</taxon>
        <taxon>Tineoidea</taxon>
        <taxon>Psychidae</taxon>
        <taxon>Oiketicinae</taxon>
        <taxon>Eumeta</taxon>
    </lineage>
</organism>
<sequence length="114" mass="12568">MKIIAVNLVRIWISNRRAIAPLVTNNTHNLKTLFSPLYSRTICVRPAAVGRRGAAGRHFRGDLQPPADNGPAGSLSIGIRRRPRYNLHTICVRRSAVGCKNVPLKSKTTGLFQV</sequence>
<protein>
    <submittedName>
        <fullName evidence="1">Uncharacterized protein</fullName>
    </submittedName>
</protein>
<proteinExistence type="predicted"/>
<gene>
    <name evidence="1" type="ORF">EVAR_103562_1</name>
</gene>
<evidence type="ECO:0000313" key="2">
    <source>
        <dbReference type="Proteomes" id="UP000299102"/>
    </source>
</evidence>
<dbReference type="Proteomes" id="UP000299102">
    <property type="component" value="Unassembled WGS sequence"/>
</dbReference>
<evidence type="ECO:0000313" key="1">
    <source>
        <dbReference type="EMBL" id="GBP74728.1"/>
    </source>
</evidence>